<evidence type="ECO:0000313" key="5">
    <source>
        <dbReference type="EMBL" id="SDK75558.1"/>
    </source>
</evidence>
<dbReference type="InterPro" id="IPR036390">
    <property type="entry name" value="WH_DNA-bd_sf"/>
</dbReference>
<keyword evidence="1" id="KW-0805">Transcription regulation</keyword>
<dbReference type="GO" id="GO:0003700">
    <property type="term" value="F:DNA-binding transcription factor activity"/>
    <property type="evidence" value="ECO:0007669"/>
    <property type="project" value="InterPro"/>
</dbReference>
<dbReference type="Gene3D" id="1.20.120.530">
    <property type="entry name" value="GntR ligand-binding domain-like"/>
    <property type="match status" value="1"/>
</dbReference>
<accession>A0A1G9EHJ7</accession>
<evidence type="ECO:0000313" key="6">
    <source>
        <dbReference type="Proteomes" id="UP000199213"/>
    </source>
</evidence>
<reference evidence="6" key="1">
    <citation type="submission" date="2016-10" db="EMBL/GenBank/DDBJ databases">
        <authorList>
            <person name="Varghese N."/>
            <person name="Submissions S."/>
        </authorList>
    </citation>
    <scope>NUCLEOTIDE SEQUENCE [LARGE SCALE GENOMIC DNA]</scope>
    <source>
        <strain evidence="6">DSM 45460</strain>
    </source>
</reference>
<dbReference type="Proteomes" id="UP000199213">
    <property type="component" value="Unassembled WGS sequence"/>
</dbReference>
<dbReference type="EMBL" id="FNFM01000012">
    <property type="protein sequence ID" value="SDK75558.1"/>
    <property type="molecule type" value="Genomic_DNA"/>
</dbReference>
<evidence type="ECO:0000256" key="3">
    <source>
        <dbReference type="ARBA" id="ARBA00023163"/>
    </source>
</evidence>
<proteinExistence type="predicted"/>
<evidence type="ECO:0000259" key="4">
    <source>
        <dbReference type="PROSITE" id="PS50949"/>
    </source>
</evidence>
<dbReference type="Pfam" id="PF00392">
    <property type="entry name" value="GntR"/>
    <property type="match status" value="1"/>
</dbReference>
<dbReference type="SUPFAM" id="SSF48008">
    <property type="entry name" value="GntR ligand-binding domain-like"/>
    <property type="match status" value="1"/>
</dbReference>
<dbReference type="Gene3D" id="1.10.10.10">
    <property type="entry name" value="Winged helix-like DNA-binding domain superfamily/Winged helix DNA-binding domain"/>
    <property type="match status" value="1"/>
</dbReference>
<dbReference type="CDD" id="cd07377">
    <property type="entry name" value="WHTH_GntR"/>
    <property type="match status" value="1"/>
</dbReference>
<dbReference type="InterPro" id="IPR008920">
    <property type="entry name" value="TF_FadR/GntR_C"/>
</dbReference>
<dbReference type="InterPro" id="IPR036388">
    <property type="entry name" value="WH-like_DNA-bd_sf"/>
</dbReference>
<dbReference type="InterPro" id="IPR000524">
    <property type="entry name" value="Tscrpt_reg_HTH_GntR"/>
</dbReference>
<dbReference type="SMART" id="SM00895">
    <property type="entry name" value="FCD"/>
    <property type="match status" value="1"/>
</dbReference>
<protein>
    <submittedName>
        <fullName evidence="5">DNA-binding transcriptional regulator, GntR family</fullName>
    </submittedName>
</protein>
<sequence length="236" mass="25957">MSFGKTQAVYLRLRELIEKMELPPGAQLSETSLAERLAASRTPVREAIRQLSHEGLISFTPGSGARVAPISLHGVRTLFEFRMILEPAAVRMVAEDGRTRPELLTEFSEIAVELDALAERIETTPHAELAPPFHRLTERFDLAITAACHNQQLARTIDHQRGQSARLLEVAHSATQRLPGSAREHRRMCRAVLDGDAEEAAATLTAHLSRTREAIIEQLTTGIDAGTFDVEIGPTA</sequence>
<dbReference type="PRINTS" id="PR00035">
    <property type="entry name" value="HTHGNTR"/>
</dbReference>
<name>A0A1G9EHJ7_ACTMZ</name>
<dbReference type="AlphaFoldDB" id="A0A1G9EHJ7"/>
<dbReference type="PROSITE" id="PS50949">
    <property type="entry name" value="HTH_GNTR"/>
    <property type="match status" value="1"/>
</dbReference>
<dbReference type="RefSeq" id="WP_092631202.1">
    <property type="nucleotide sequence ID" value="NZ_FNFM01000012.1"/>
</dbReference>
<organism evidence="5 6">
    <name type="scientific">Actinopolyspora mzabensis</name>
    <dbReference type="NCBI Taxonomy" id="995066"/>
    <lineage>
        <taxon>Bacteria</taxon>
        <taxon>Bacillati</taxon>
        <taxon>Actinomycetota</taxon>
        <taxon>Actinomycetes</taxon>
        <taxon>Actinopolysporales</taxon>
        <taxon>Actinopolysporaceae</taxon>
        <taxon>Actinopolyspora</taxon>
    </lineage>
</organism>
<evidence type="ECO:0000256" key="1">
    <source>
        <dbReference type="ARBA" id="ARBA00023015"/>
    </source>
</evidence>
<evidence type="ECO:0000256" key="2">
    <source>
        <dbReference type="ARBA" id="ARBA00023125"/>
    </source>
</evidence>
<gene>
    <name evidence="5" type="ORF">SAMN04487820_11255</name>
</gene>
<dbReference type="Pfam" id="PF07729">
    <property type="entry name" value="FCD"/>
    <property type="match status" value="1"/>
</dbReference>
<keyword evidence="2 5" id="KW-0238">DNA-binding</keyword>
<keyword evidence="6" id="KW-1185">Reference proteome</keyword>
<dbReference type="PANTHER" id="PTHR43537">
    <property type="entry name" value="TRANSCRIPTIONAL REGULATOR, GNTR FAMILY"/>
    <property type="match status" value="1"/>
</dbReference>
<feature type="domain" description="HTH gntR-type" evidence="4">
    <location>
        <begin position="3"/>
        <end position="70"/>
    </location>
</feature>
<dbReference type="GO" id="GO:0003677">
    <property type="term" value="F:DNA binding"/>
    <property type="evidence" value="ECO:0007669"/>
    <property type="project" value="UniProtKB-KW"/>
</dbReference>
<dbReference type="PANTHER" id="PTHR43537:SF24">
    <property type="entry name" value="GLUCONATE OPERON TRANSCRIPTIONAL REPRESSOR"/>
    <property type="match status" value="1"/>
</dbReference>
<dbReference type="SUPFAM" id="SSF46785">
    <property type="entry name" value="Winged helix' DNA-binding domain"/>
    <property type="match status" value="1"/>
</dbReference>
<keyword evidence="3" id="KW-0804">Transcription</keyword>
<dbReference type="OrthoDB" id="8680240at2"/>
<dbReference type="SMART" id="SM00345">
    <property type="entry name" value="HTH_GNTR"/>
    <property type="match status" value="1"/>
</dbReference>
<dbReference type="InterPro" id="IPR011711">
    <property type="entry name" value="GntR_C"/>
</dbReference>